<keyword evidence="2" id="KW-1185">Reference proteome</keyword>
<comment type="caution">
    <text evidence="1">The sequence shown here is derived from an EMBL/GenBank/DDBJ whole genome shotgun (WGS) entry which is preliminary data.</text>
</comment>
<reference evidence="1 2" key="1">
    <citation type="journal article" date="2014" name="Genome Biol. Evol.">
        <title>The secreted proteins of Achlya hypogyna and Thraustotheca clavata identify the ancestral oomycete secretome and reveal gene acquisitions by horizontal gene transfer.</title>
        <authorList>
            <person name="Misner I."/>
            <person name="Blouin N."/>
            <person name="Leonard G."/>
            <person name="Richards T.A."/>
            <person name="Lane C.E."/>
        </authorList>
    </citation>
    <scope>NUCLEOTIDE SEQUENCE [LARGE SCALE GENOMIC DNA]</scope>
    <source>
        <strain evidence="1 2">ATCC 34112</strain>
    </source>
</reference>
<gene>
    <name evidence="1" type="ORF">THRCLA_03541</name>
</gene>
<dbReference type="Proteomes" id="UP000243217">
    <property type="component" value="Unassembled WGS sequence"/>
</dbReference>
<evidence type="ECO:0000313" key="2">
    <source>
        <dbReference type="Proteomes" id="UP000243217"/>
    </source>
</evidence>
<dbReference type="EMBL" id="JNBS01000661">
    <property type="protein sequence ID" value="OQS04211.1"/>
    <property type="molecule type" value="Genomic_DNA"/>
</dbReference>
<name>A0A1W0A202_9STRA</name>
<evidence type="ECO:0000313" key="1">
    <source>
        <dbReference type="EMBL" id="OQS04211.1"/>
    </source>
</evidence>
<dbReference type="AlphaFoldDB" id="A0A1W0A202"/>
<protein>
    <submittedName>
        <fullName evidence="1">Uncharacterized protein</fullName>
    </submittedName>
</protein>
<sequence>MSPTDLPGINPAYPRLLMYQELTSLESAVHGLHTLEASKVNSMITQYCWADFNHKRSIAHALLRQIRCENYKTNAAILHLVSLIAFIGDPIAQTPGGEAWDQVALWKNLSLVYFQLAYTNHYQIGIEEKISIENALGQLSIVTIKSLPSTRRGSLWTSSYLYLGFHYDFVAVAFSQSLARNTHNFFGDIDETQIEVYDAGYPLPEFYQAVHDQVGPLGTIDLIYISPPNDLVVIVENFRSLVFAALGENPSIQTDVKTFGTFELFPTPKKWQSPTYTFFGGNMMCEYPTETNFIQNSFGFDDTCSGTSVLEVNMNMLNG</sequence>
<proteinExistence type="predicted"/>
<accession>A0A1W0A202</accession>
<organism evidence="1 2">
    <name type="scientific">Thraustotheca clavata</name>
    <dbReference type="NCBI Taxonomy" id="74557"/>
    <lineage>
        <taxon>Eukaryota</taxon>
        <taxon>Sar</taxon>
        <taxon>Stramenopiles</taxon>
        <taxon>Oomycota</taxon>
        <taxon>Saprolegniomycetes</taxon>
        <taxon>Saprolegniales</taxon>
        <taxon>Achlyaceae</taxon>
        <taxon>Thraustotheca</taxon>
    </lineage>
</organism>